<dbReference type="PRINTS" id="PR00368">
    <property type="entry name" value="FADPNR"/>
</dbReference>
<evidence type="ECO:0000256" key="1">
    <source>
        <dbReference type="ARBA" id="ARBA00023002"/>
    </source>
</evidence>
<evidence type="ECO:0000313" key="4">
    <source>
        <dbReference type="Proteomes" id="UP000242699"/>
    </source>
</evidence>
<dbReference type="PANTHER" id="PTHR42949:SF3">
    <property type="entry name" value="ANAEROBIC GLYCEROL-3-PHOSPHATE DEHYDROGENASE SUBUNIT B"/>
    <property type="match status" value="1"/>
</dbReference>
<dbReference type="PRINTS" id="PR00411">
    <property type="entry name" value="PNDRDTASEI"/>
</dbReference>
<evidence type="ECO:0000313" key="3">
    <source>
        <dbReference type="EMBL" id="PSR31816.1"/>
    </source>
</evidence>
<reference evidence="3 4" key="1">
    <citation type="journal article" date="2014" name="BMC Genomics">
        <title>Comparison of environmental and isolate Sulfobacillus genomes reveals diverse carbon, sulfur, nitrogen, and hydrogen metabolisms.</title>
        <authorList>
            <person name="Justice N.B."/>
            <person name="Norman A."/>
            <person name="Brown C.T."/>
            <person name="Singh A."/>
            <person name="Thomas B.C."/>
            <person name="Banfield J.F."/>
        </authorList>
    </citation>
    <scope>NUCLEOTIDE SEQUENCE [LARGE SCALE GENOMIC DNA]</scope>
    <source>
        <strain evidence="3">AMDSBA1</strain>
    </source>
</reference>
<dbReference type="InterPro" id="IPR023753">
    <property type="entry name" value="FAD/NAD-binding_dom"/>
</dbReference>
<gene>
    <name evidence="3" type="ORF">C7B43_00930</name>
</gene>
<evidence type="ECO:0000259" key="2">
    <source>
        <dbReference type="Pfam" id="PF07992"/>
    </source>
</evidence>
<name>A0A2T2XBJ5_9FIRM</name>
<dbReference type="PANTHER" id="PTHR42949">
    <property type="entry name" value="ANAEROBIC GLYCEROL-3-PHOSPHATE DEHYDROGENASE SUBUNIT B"/>
    <property type="match status" value="1"/>
</dbReference>
<comment type="caution">
    <text evidence="3">The sequence shown here is derived from an EMBL/GenBank/DDBJ whole genome shotgun (WGS) entry which is preliminary data.</text>
</comment>
<keyword evidence="1" id="KW-0560">Oxidoreductase</keyword>
<dbReference type="AlphaFoldDB" id="A0A2T2XBJ5"/>
<dbReference type="InterPro" id="IPR051691">
    <property type="entry name" value="Metab_Enz_Cyan_OpOx_G3PDH"/>
</dbReference>
<dbReference type="InterPro" id="IPR036188">
    <property type="entry name" value="FAD/NAD-bd_sf"/>
</dbReference>
<dbReference type="EMBL" id="PXYT01000001">
    <property type="protein sequence ID" value="PSR31816.1"/>
    <property type="molecule type" value="Genomic_DNA"/>
</dbReference>
<proteinExistence type="predicted"/>
<dbReference type="SUPFAM" id="SSF51905">
    <property type="entry name" value="FAD/NAD(P)-binding domain"/>
    <property type="match status" value="1"/>
</dbReference>
<dbReference type="Proteomes" id="UP000242699">
    <property type="component" value="Unassembled WGS sequence"/>
</dbReference>
<protein>
    <submittedName>
        <fullName evidence="3">Pyridine nucleotide-disulfide oxidoreductase</fullName>
    </submittedName>
</protein>
<organism evidence="3 4">
    <name type="scientific">Sulfobacillus benefaciens</name>
    <dbReference type="NCBI Taxonomy" id="453960"/>
    <lineage>
        <taxon>Bacteria</taxon>
        <taxon>Bacillati</taxon>
        <taxon>Bacillota</taxon>
        <taxon>Clostridia</taxon>
        <taxon>Eubacteriales</taxon>
        <taxon>Clostridiales Family XVII. Incertae Sedis</taxon>
        <taxon>Sulfobacillus</taxon>
    </lineage>
</organism>
<feature type="domain" description="FAD/NAD(P)-binding" evidence="2">
    <location>
        <begin position="6"/>
        <end position="126"/>
    </location>
</feature>
<dbReference type="Gene3D" id="3.50.50.60">
    <property type="entry name" value="FAD/NAD(P)-binding domain"/>
    <property type="match status" value="1"/>
</dbReference>
<sequence>MAKADTVLIVGAGPAGLEAARTVSDLGKRAILVEAKAELGGTPYASYATLTPDLQETEHSMKHMLDAVQNNPAVDVRMNTRIVNSEGELGSFHVSLSRDGTETVEEVGAIVVATGFQHFDPGRETQMYGYYEYDDVITLVDAEKMFKEGKVVRPSTSQPPEKVAFIQCVGSRDRQIGNKYCSKVCCGIASKQSIEIKRMLPNSKVFIFYIDMRMYGFWEDQIYWKAQEEYKVNYIRGIVTEIIKKGDKLLVKGEDTTMGRPMEVLMDLVILSVGMEPSKGTIEMSRIFQIPREEHGFLQVVGGPLNTVSTPVPGIFVAGAAAGPKDIEDSVSMGAAAAAKAVGVLNRLTLQV</sequence>
<dbReference type="Gene3D" id="3.40.50.720">
    <property type="entry name" value="NAD(P)-binding Rossmann-like Domain"/>
    <property type="match status" value="1"/>
</dbReference>
<dbReference type="Pfam" id="PF07992">
    <property type="entry name" value="Pyr_redox_2"/>
    <property type="match status" value="1"/>
</dbReference>
<accession>A0A2T2XBJ5</accession>
<dbReference type="GO" id="GO:0016491">
    <property type="term" value="F:oxidoreductase activity"/>
    <property type="evidence" value="ECO:0007669"/>
    <property type="project" value="UniProtKB-KW"/>
</dbReference>